<sequence>MLRRRCLALLASGGVLPLLSSCTAYYGETTTVGSPIYIRSNVPDCPVKDVALAEPTVGLFIGISNYQPGAGVISTPAHFIGASLFAGIFSRAGELTGPSAYADARLTDIIPTSRLPKTSADPSNVVRVMGYGSGGSDALIRRAAILGALATAIADAEKMRQTQGRVRLVIYVAAHGLLGADGRPSFLPGDASVDAPSTWIAYGDVVDAVKAFLAGNAPGEATHSALLIFDTCQNTRGAAPSAPARFAATPGLVLVQSAAPGQYAWHWTASATADQHVEVVKETRLGLGLPPPEARGDIHRELASTMSVLPLANQCAVAARAKALKAQVGGRQVISVQDWFEATKTMADDYLSQIPEMQRLGRTQQVSMVATDADAARPLFIVGGPGT</sequence>
<reference evidence="2 3" key="1">
    <citation type="submission" date="2020-11" db="EMBL/GenBank/DDBJ databases">
        <title>genome sequence of strain KACC 18849.</title>
        <authorList>
            <person name="Gao J."/>
            <person name="Zhang X."/>
        </authorList>
    </citation>
    <scope>NUCLEOTIDE SEQUENCE [LARGE SCALE GENOMIC DNA]</scope>
    <source>
        <strain evidence="2 3">KACC 18849</strain>
    </source>
</reference>
<dbReference type="PROSITE" id="PS51257">
    <property type="entry name" value="PROKAR_LIPOPROTEIN"/>
    <property type="match status" value="1"/>
</dbReference>
<comment type="caution">
    <text evidence="2">The sequence shown here is derived from an EMBL/GenBank/DDBJ whole genome shotgun (WGS) entry which is preliminary data.</text>
</comment>
<name>A0ABS0T2P7_9CAUL</name>
<gene>
    <name evidence="2" type="ORF">I4Q42_21050</name>
</gene>
<dbReference type="Proteomes" id="UP000639859">
    <property type="component" value="Unassembled WGS sequence"/>
</dbReference>
<dbReference type="RefSeq" id="WP_198578057.1">
    <property type="nucleotide sequence ID" value="NZ_JADWOX010000019.1"/>
</dbReference>
<feature type="signal peptide" evidence="1">
    <location>
        <begin position="1"/>
        <end position="26"/>
    </location>
</feature>
<proteinExistence type="predicted"/>
<dbReference type="EMBL" id="JADWOX010000019">
    <property type="protein sequence ID" value="MBI1686163.1"/>
    <property type="molecule type" value="Genomic_DNA"/>
</dbReference>
<evidence type="ECO:0000313" key="2">
    <source>
        <dbReference type="EMBL" id="MBI1686163.1"/>
    </source>
</evidence>
<keyword evidence="1" id="KW-0732">Signal</keyword>
<protein>
    <recommendedName>
        <fullName evidence="4">Caspase family protein</fullName>
    </recommendedName>
</protein>
<evidence type="ECO:0000256" key="1">
    <source>
        <dbReference type="SAM" id="SignalP"/>
    </source>
</evidence>
<organism evidence="2 3">
    <name type="scientific">Caulobacter hibisci</name>
    <dbReference type="NCBI Taxonomy" id="2035993"/>
    <lineage>
        <taxon>Bacteria</taxon>
        <taxon>Pseudomonadati</taxon>
        <taxon>Pseudomonadota</taxon>
        <taxon>Alphaproteobacteria</taxon>
        <taxon>Caulobacterales</taxon>
        <taxon>Caulobacteraceae</taxon>
        <taxon>Caulobacter</taxon>
    </lineage>
</organism>
<evidence type="ECO:0000313" key="3">
    <source>
        <dbReference type="Proteomes" id="UP000639859"/>
    </source>
</evidence>
<evidence type="ECO:0008006" key="4">
    <source>
        <dbReference type="Google" id="ProtNLM"/>
    </source>
</evidence>
<keyword evidence="3" id="KW-1185">Reference proteome</keyword>
<feature type="chain" id="PRO_5045721875" description="Caspase family protein" evidence="1">
    <location>
        <begin position="27"/>
        <end position="387"/>
    </location>
</feature>
<accession>A0ABS0T2P7</accession>